<gene>
    <name evidence="2" type="ORF">ALC62_06115</name>
</gene>
<evidence type="ECO:0000256" key="1">
    <source>
        <dbReference type="SAM" id="MobiDB-lite"/>
    </source>
</evidence>
<keyword evidence="3" id="KW-1185">Reference proteome</keyword>
<name>A0A195CQP0_9HYME</name>
<feature type="compositionally biased region" description="Basic and acidic residues" evidence="1">
    <location>
        <begin position="120"/>
        <end position="147"/>
    </location>
</feature>
<evidence type="ECO:0000313" key="2">
    <source>
        <dbReference type="EMBL" id="KYN03021.1"/>
    </source>
</evidence>
<evidence type="ECO:0000313" key="3">
    <source>
        <dbReference type="Proteomes" id="UP000078542"/>
    </source>
</evidence>
<feature type="region of interest" description="Disordered" evidence="1">
    <location>
        <begin position="1"/>
        <end position="34"/>
    </location>
</feature>
<dbReference type="Proteomes" id="UP000078542">
    <property type="component" value="Unassembled WGS sequence"/>
</dbReference>
<sequence>MTGGGGWPSGRRGESRVRGPGTVKREETKEGRELHCSTRPWITASTISRFARAIPFPASRRGTPCTHDICDALYIYSAIAAGTRDETEGKSPRQSPLVHRAACLLFPRILTTYARSRCAGREKEKLRPDEKESKEREERDGREKGERGSSALSFSLSLSYSRPSDTRTRPRIRSHACHGIAGSPGYVYSSVTQGRVCGCFKRRLRGTPAGVYVLSRHRAHVYALVITKAYRSTCR</sequence>
<accession>A0A195CQP0</accession>
<feature type="region of interest" description="Disordered" evidence="1">
    <location>
        <begin position="120"/>
        <end position="151"/>
    </location>
</feature>
<reference evidence="2 3" key="1">
    <citation type="submission" date="2016-03" db="EMBL/GenBank/DDBJ databases">
        <title>Cyphomyrmex costatus WGS genome.</title>
        <authorList>
            <person name="Nygaard S."/>
            <person name="Hu H."/>
            <person name="Boomsma J."/>
            <person name="Zhang G."/>
        </authorList>
    </citation>
    <scope>NUCLEOTIDE SEQUENCE [LARGE SCALE GENOMIC DNA]</scope>
    <source>
        <strain evidence="2">MS0001</strain>
        <tissue evidence="2">Whole body</tissue>
    </source>
</reference>
<feature type="compositionally biased region" description="Basic and acidic residues" evidence="1">
    <location>
        <begin position="11"/>
        <end position="34"/>
    </location>
</feature>
<dbReference type="AlphaFoldDB" id="A0A195CQP0"/>
<proteinExistence type="predicted"/>
<protein>
    <submittedName>
        <fullName evidence="2">Uncharacterized protein</fullName>
    </submittedName>
</protein>
<dbReference type="EMBL" id="KQ977394">
    <property type="protein sequence ID" value="KYN03021.1"/>
    <property type="molecule type" value="Genomic_DNA"/>
</dbReference>
<organism evidence="2 3">
    <name type="scientific">Cyphomyrmex costatus</name>
    <dbReference type="NCBI Taxonomy" id="456900"/>
    <lineage>
        <taxon>Eukaryota</taxon>
        <taxon>Metazoa</taxon>
        <taxon>Ecdysozoa</taxon>
        <taxon>Arthropoda</taxon>
        <taxon>Hexapoda</taxon>
        <taxon>Insecta</taxon>
        <taxon>Pterygota</taxon>
        <taxon>Neoptera</taxon>
        <taxon>Endopterygota</taxon>
        <taxon>Hymenoptera</taxon>
        <taxon>Apocrita</taxon>
        <taxon>Aculeata</taxon>
        <taxon>Formicoidea</taxon>
        <taxon>Formicidae</taxon>
        <taxon>Myrmicinae</taxon>
        <taxon>Cyphomyrmex</taxon>
    </lineage>
</organism>